<evidence type="ECO:0000313" key="2">
    <source>
        <dbReference type="Proteomes" id="UP000008177"/>
    </source>
</evidence>
<dbReference type="Proteomes" id="UP000008177">
    <property type="component" value="Unplaced contigs"/>
</dbReference>
<dbReference type="AlphaFoldDB" id="G2YQU6"/>
<proteinExistence type="predicted"/>
<gene>
    <name evidence="1" type="ORF">BofuT4_uP131740.1</name>
</gene>
<dbReference type="HOGENOM" id="CLU_3106125_0_0_1"/>
<dbReference type="InParanoid" id="G2YQU6"/>
<organism evidence="1 2">
    <name type="scientific">Botryotinia fuckeliana (strain T4)</name>
    <name type="common">Noble rot fungus</name>
    <name type="synonym">Botrytis cinerea</name>
    <dbReference type="NCBI Taxonomy" id="999810"/>
    <lineage>
        <taxon>Eukaryota</taxon>
        <taxon>Fungi</taxon>
        <taxon>Dikarya</taxon>
        <taxon>Ascomycota</taxon>
        <taxon>Pezizomycotina</taxon>
        <taxon>Leotiomycetes</taxon>
        <taxon>Helotiales</taxon>
        <taxon>Sclerotiniaceae</taxon>
        <taxon>Botrytis</taxon>
    </lineage>
</organism>
<sequence>MQISALLRDNIELMYKQSVVMPRNPDILDALGSVSIGKIWYYMRVLRVELQ</sequence>
<accession>G2YQU6</accession>
<reference evidence="2" key="1">
    <citation type="journal article" date="2011" name="PLoS Genet.">
        <title>Genomic analysis of the necrotrophic fungal pathogens Sclerotinia sclerotiorum and Botrytis cinerea.</title>
        <authorList>
            <person name="Amselem J."/>
            <person name="Cuomo C.A."/>
            <person name="van Kan J.A."/>
            <person name="Viaud M."/>
            <person name="Benito E.P."/>
            <person name="Couloux A."/>
            <person name="Coutinho P.M."/>
            <person name="de Vries R.P."/>
            <person name="Dyer P.S."/>
            <person name="Fillinger S."/>
            <person name="Fournier E."/>
            <person name="Gout L."/>
            <person name="Hahn M."/>
            <person name="Kohn L."/>
            <person name="Lapalu N."/>
            <person name="Plummer K.M."/>
            <person name="Pradier J.M."/>
            <person name="Quevillon E."/>
            <person name="Sharon A."/>
            <person name="Simon A."/>
            <person name="ten Have A."/>
            <person name="Tudzynski B."/>
            <person name="Tudzynski P."/>
            <person name="Wincker P."/>
            <person name="Andrew M."/>
            <person name="Anthouard V."/>
            <person name="Beever R.E."/>
            <person name="Beffa R."/>
            <person name="Benoit I."/>
            <person name="Bouzid O."/>
            <person name="Brault B."/>
            <person name="Chen Z."/>
            <person name="Choquer M."/>
            <person name="Collemare J."/>
            <person name="Cotton P."/>
            <person name="Danchin E.G."/>
            <person name="Da Silva C."/>
            <person name="Gautier A."/>
            <person name="Giraud C."/>
            <person name="Giraud T."/>
            <person name="Gonzalez C."/>
            <person name="Grossetete S."/>
            <person name="Guldener U."/>
            <person name="Henrissat B."/>
            <person name="Howlett B.J."/>
            <person name="Kodira C."/>
            <person name="Kretschmer M."/>
            <person name="Lappartient A."/>
            <person name="Leroch M."/>
            <person name="Levis C."/>
            <person name="Mauceli E."/>
            <person name="Neuveglise C."/>
            <person name="Oeser B."/>
            <person name="Pearson M."/>
            <person name="Poulain J."/>
            <person name="Poussereau N."/>
            <person name="Quesneville H."/>
            <person name="Rascle C."/>
            <person name="Schumacher J."/>
            <person name="Segurens B."/>
            <person name="Sexton A."/>
            <person name="Silva E."/>
            <person name="Sirven C."/>
            <person name="Soanes D.M."/>
            <person name="Talbot N.J."/>
            <person name="Templeton M."/>
            <person name="Yandava C."/>
            <person name="Yarden O."/>
            <person name="Zeng Q."/>
            <person name="Rollins J.A."/>
            <person name="Lebrun M.H."/>
            <person name="Dickman M."/>
        </authorList>
    </citation>
    <scope>NUCLEOTIDE SEQUENCE [LARGE SCALE GENOMIC DNA]</scope>
    <source>
        <strain evidence="2">T4</strain>
    </source>
</reference>
<evidence type="ECO:0000313" key="1">
    <source>
        <dbReference type="EMBL" id="CCD53994.1"/>
    </source>
</evidence>
<dbReference type="EMBL" id="FQ790349">
    <property type="protein sequence ID" value="CCD53994.1"/>
    <property type="molecule type" value="Genomic_DNA"/>
</dbReference>
<name>G2YQU6_BOTF4</name>
<protein>
    <submittedName>
        <fullName evidence="1">Uncharacterized protein</fullName>
    </submittedName>
</protein>